<protein>
    <submittedName>
        <fullName evidence="2">Uncharacterized protein</fullName>
    </submittedName>
</protein>
<dbReference type="EMBL" id="UINC01006429">
    <property type="protein sequence ID" value="SVA27477.1"/>
    <property type="molecule type" value="Genomic_DNA"/>
</dbReference>
<reference evidence="2" key="1">
    <citation type="submission" date="2018-05" db="EMBL/GenBank/DDBJ databases">
        <authorList>
            <person name="Lanie J.A."/>
            <person name="Ng W.-L."/>
            <person name="Kazmierczak K.M."/>
            <person name="Andrzejewski T.M."/>
            <person name="Davidsen T.M."/>
            <person name="Wayne K.J."/>
            <person name="Tettelin H."/>
            <person name="Glass J.I."/>
            <person name="Rusch D."/>
            <person name="Podicherti R."/>
            <person name="Tsui H.-C.T."/>
            <person name="Winkler M.E."/>
        </authorList>
    </citation>
    <scope>NUCLEOTIDE SEQUENCE</scope>
</reference>
<dbReference type="AlphaFoldDB" id="A0A381UJI0"/>
<feature type="region of interest" description="Disordered" evidence="1">
    <location>
        <begin position="256"/>
        <end position="278"/>
    </location>
</feature>
<gene>
    <name evidence="2" type="ORF">METZ01_LOCUS80331</name>
</gene>
<evidence type="ECO:0000313" key="2">
    <source>
        <dbReference type="EMBL" id="SVA27477.1"/>
    </source>
</evidence>
<sequence length="352" mass="42589">MLPKNRKRKFKDIEPQEEKYNPPEEENIKIEHFYKFLYLDNNVIGIIFSCIADDLNFLLYLREQKIKPFYNPIKWDKIDFYQVSRQIERLEKNFIVEFKEYLDWDVVTDIQIKNQEFLEFFDKKISFGVVSNKMRFDDSLDYNFFLKYKDQLDWTKIARWDYIAEDFIDIFHIELDWEVLSKQQGLTRYLLEKYINKIIVSQLQTNINITDTLKREIIDRREALDLDRDLERELENIDNEEEFIPELEPPYELVPEDFHPEFGPPNQQNDIENPADNEDSDLDIHNAEDEYESDEFYDHLQDNIPSEMTGINMNYTRSPPLILYEDEDIDILPTTNNTDIIINIIDEEHEQS</sequence>
<accession>A0A381UJI0</accession>
<name>A0A381UJI0_9ZZZZ</name>
<proteinExistence type="predicted"/>
<organism evidence="2">
    <name type="scientific">marine metagenome</name>
    <dbReference type="NCBI Taxonomy" id="408172"/>
    <lineage>
        <taxon>unclassified sequences</taxon>
        <taxon>metagenomes</taxon>
        <taxon>ecological metagenomes</taxon>
    </lineage>
</organism>
<evidence type="ECO:0000256" key="1">
    <source>
        <dbReference type="SAM" id="MobiDB-lite"/>
    </source>
</evidence>